<reference evidence="1 2" key="2">
    <citation type="journal article" date="2012" name="Stand. Genomic Sci.">
        <title>Complete Genome Sequence of Clostridium clariflavum DSM 19732.</title>
        <authorList>
            <person name="Izquierdo J.A."/>
            <person name="Goodwin L."/>
            <person name="Davenport K.W."/>
            <person name="Teshima H."/>
            <person name="Bruce D."/>
            <person name="Detter C."/>
            <person name="Tapia R."/>
            <person name="Han S."/>
            <person name="Land M."/>
            <person name="Hauser L."/>
            <person name="Jeffries C.D."/>
            <person name="Han J."/>
            <person name="Pitluck S."/>
            <person name="Nolan M."/>
            <person name="Chen A."/>
            <person name="Huntemann M."/>
            <person name="Mavromatis K."/>
            <person name="Mikhailova N."/>
            <person name="Liolios K."/>
            <person name="Woyke T."/>
            <person name="Lynd L.R."/>
        </authorList>
    </citation>
    <scope>NUCLEOTIDE SEQUENCE [LARGE SCALE GENOMIC DNA]</scope>
    <source>
        <strain evidence="2">DSM 19732 / NBRC 101661 / EBR45</strain>
    </source>
</reference>
<sequence>MVQKRYKKYEIDILRNPKTVKLLAEQIKAASDAYISKQMNEKVFQELILLYATYHGKKLFSASGSLNPTVINRIGKKRCEVVELMLRDFQLSIT</sequence>
<protein>
    <submittedName>
        <fullName evidence="1">Uncharacterized protein</fullName>
    </submittedName>
</protein>
<dbReference type="AlphaFoldDB" id="G8M277"/>
<evidence type="ECO:0000313" key="1">
    <source>
        <dbReference type="EMBL" id="AEV69236.1"/>
    </source>
</evidence>
<gene>
    <name evidence="1" type="ordered locus">Clocl_2671</name>
</gene>
<name>G8M277_ACECE</name>
<evidence type="ECO:0000313" key="2">
    <source>
        <dbReference type="Proteomes" id="UP000005435"/>
    </source>
</evidence>
<accession>G8M277</accession>
<dbReference type="RefSeq" id="WP_014255794.1">
    <property type="nucleotide sequence ID" value="NC_016627.1"/>
</dbReference>
<dbReference type="NCBIfam" id="TIGR04540">
    <property type="entry name" value="CLB_0814_fam"/>
    <property type="match status" value="1"/>
</dbReference>
<organism evidence="1 2">
    <name type="scientific">Acetivibrio clariflavus (strain DSM 19732 / NBRC 101661 / EBR45)</name>
    <name type="common">Clostridium clariflavum</name>
    <dbReference type="NCBI Taxonomy" id="720554"/>
    <lineage>
        <taxon>Bacteria</taxon>
        <taxon>Bacillati</taxon>
        <taxon>Bacillota</taxon>
        <taxon>Clostridia</taxon>
        <taxon>Eubacteriales</taxon>
        <taxon>Oscillospiraceae</taxon>
        <taxon>Acetivibrio</taxon>
    </lineage>
</organism>
<dbReference type="Proteomes" id="UP000005435">
    <property type="component" value="Chromosome"/>
</dbReference>
<proteinExistence type="predicted"/>
<reference evidence="2" key="1">
    <citation type="submission" date="2011-12" db="EMBL/GenBank/DDBJ databases">
        <title>Complete sequence of Clostridium clariflavum DSM 19732.</title>
        <authorList>
            <consortium name="US DOE Joint Genome Institute"/>
            <person name="Lucas S."/>
            <person name="Han J."/>
            <person name="Lapidus A."/>
            <person name="Cheng J.-F."/>
            <person name="Goodwin L."/>
            <person name="Pitluck S."/>
            <person name="Peters L."/>
            <person name="Teshima H."/>
            <person name="Detter J.C."/>
            <person name="Han C."/>
            <person name="Tapia R."/>
            <person name="Land M."/>
            <person name="Hauser L."/>
            <person name="Kyrpides N."/>
            <person name="Ivanova N."/>
            <person name="Pagani I."/>
            <person name="Kitzmiller T."/>
            <person name="Lynd L."/>
            <person name="Izquierdo J."/>
            <person name="Woyke T."/>
        </authorList>
    </citation>
    <scope>NUCLEOTIDE SEQUENCE [LARGE SCALE GENOMIC DNA]</scope>
    <source>
        <strain evidence="2">DSM 19732 / NBRC 101661 / EBR45</strain>
    </source>
</reference>
<keyword evidence="2" id="KW-1185">Reference proteome</keyword>
<dbReference type="KEGG" id="ccl:Clocl_2671"/>
<dbReference type="eggNOG" id="ENOG502ZXMK">
    <property type="taxonomic scope" value="Bacteria"/>
</dbReference>
<dbReference type="HOGENOM" id="CLU_2381083_0_0_9"/>
<dbReference type="EMBL" id="CP003065">
    <property type="protein sequence ID" value="AEV69236.1"/>
    <property type="molecule type" value="Genomic_DNA"/>
</dbReference>
<dbReference type="InterPro" id="IPR030902">
    <property type="entry name" value="CLB_0814_fam"/>
</dbReference>
<dbReference type="OrthoDB" id="1812608at2"/>